<keyword evidence="3" id="KW-1185">Reference proteome</keyword>
<proteinExistence type="predicted"/>
<reference evidence="2" key="1">
    <citation type="submission" date="2021-02" db="EMBL/GenBank/DDBJ databases">
        <authorList>
            <person name="Dougan E. K."/>
            <person name="Rhodes N."/>
            <person name="Thang M."/>
            <person name="Chan C."/>
        </authorList>
    </citation>
    <scope>NUCLEOTIDE SEQUENCE</scope>
</reference>
<dbReference type="InterPro" id="IPR036020">
    <property type="entry name" value="WW_dom_sf"/>
</dbReference>
<dbReference type="Proteomes" id="UP000604046">
    <property type="component" value="Unassembled WGS sequence"/>
</dbReference>
<gene>
    <name evidence="2" type="primary">Cep164</name>
    <name evidence="2" type="ORF">SNAT2548_LOCUS24446</name>
</gene>
<sequence>MESRSVVLEEHVDSEYEPTEQEILDYSEWLGMDENDKDLMWIARAGLKVPLPPPWKPCTTGGDENEVFYFNFETGESVWDHPCDEYHRMLYKKERAKKPATQYLVSNEKVQVQETQKSQSAPACRCSGVQLLHLNSAQLCPNPPPTFVFSMVGCGNAACICFATECLSQADK</sequence>
<feature type="domain" description="WW" evidence="1">
    <location>
        <begin position="49"/>
        <end position="84"/>
    </location>
</feature>
<evidence type="ECO:0000313" key="3">
    <source>
        <dbReference type="Proteomes" id="UP000604046"/>
    </source>
</evidence>
<dbReference type="Gene3D" id="3.30.1470.10">
    <property type="entry name" value="Photosystem I PsaD, reaction center subunit II"/>
    <property type="match status" value="1"/>
</dbReference>
<accession>A0A812RQQ2</accession>
<name>A0A812RQQ2_9DINO</name>
<organism evidence="2 3">
    <name type="scientific">Symbiodinium natans</name>
    <dbReference type="NCBI Taxonomy" id="878477"/>
    <lineage>
        <taxon>Eukaryota</taxon>
        <taxon>Sar</taxon>
        <taxon>Alveolata</taxon>
        <taxon>Dinophyceae</taxon>
        <taxon>Suessiales</taxon>
        <taxon>Symbiodiniaceae</taxon>
        <taxon>Symbiodinium</taxon>
    </lineage>
</organism>
<dbReference type="CDD" id="cd00201">
    <property type="entry name" value="WW"/>
    <property type="match status" value="1"/>
</dbReference>
<dbReference type="PANTHER" id="PTHR21715">
    <property type="entry name" value="RH04127P"/>
    <property type="match status" value="1"/>
</dbReference>
<dbReference type="InterPro" id="IPR053233">
    <property type="entry name" value="ABRA-related"/>
</dbReference>
<protein>
    <submittedName>
        <fullName evidence="2">Cep164 protein</fullName>
    </submittedName>
</protein>
<dbReference type="AlphaFoldDB" id="A0A812RQQ2"/>
<dbReference type="PANTHER" id="PTHR21715:SF0">
    <property type="entry name" value="RH04127P"/>
    <property type="match status" value="1"/>
</dbReference>
<evidence type="ECO:0000259" key="1">
    <source>
        <dbReference type="PROSITE" id="PS50020"/>
    </source>
</evidence>
<evidence type="ECO:0000313" key="2">
    <source>
        <dbReference type="EMBL" id="CAE7447959.1"/>
    </source>
</evidence>
<dbReference type="InterPro" id="IPR001202">
    <property type="entry name" value="WW_dom"/>
</dbReference>
<dbReference type="PROSITE" id="PS50020">
    <property type="entry name" value="WW_DOMAIN_2"/>
    <property type="match status" value="1"/>
</dbReference>
<comment type="caution">
    <text evidence="2">The sequence shown here is derived from an EMBL/GenBank/DDBJ whole genome shotgun (WGS) entry which is preliminary data.</text>
</comment>
<dbReference type="EMBL" id="CAJNDS010002358">
    <property type="protein sequence ID" value="CAE7447959.1"/>
    <property type="molecule type" value="Genomic_DNA"/>
</dbReference>
<dbReference type="OrthoDB" id="6344460at2759"/>
<dbReference type="SUPFAM" id="SSF51045">
    <property type="entry name" value="WW domain"/>
    <property type="match status" value="1"/>
</dbReference>
<dbReference type="Pfam" id="PF00397">
    <property type="entry name" value="WW"/>
    <property type="match status" value="1"/>
</dbReference>